<dbReference type="Proteomes" id="UP000282674">
    <property type="component" value="Unassembled WGS sequence"/>
</dbReference>
<keyword evidence="2" id="KW-1185">Reference proteome</keyword>
<reference evidence="1 2" key="1">
    <citation type="submission" date="2018-10" db="EMBL/GenBank/DDBJ databases">
        <title>Isolation from soil.</title>
        <authorList>
            <person name="Hu J."/>
        </authorList>
    </citation>
    <scope>NUCLEOTIDE SEQUENCE [LARGE SCALE GENOMIC DNA]</scope>
    <source>
        <strain evidence="1 2">NEAU-Ht49</strain>
    </source>
</reference>
<evidence type="ECO:0000313" key="1">
    <source>
        <dbReference type="EMBL" id="RMI45296.1"/>
    </source>
</evidence>
<dbReference type="EMBL" id="RFFG01000014">
    <property type="protein sequence ID" value="RMI45296.1"/>
    <property type="molecule type" value="Genomic_DNA"/>
</dbReference>
<dbReference type="RefSeq" id="WP_122194101.1">
    <property type="nucleotide sequence ID" value="NZ_JBHSKC010000033.1"/>
</dbReference>
<accession>A0A3M2M6S5</accession>
<gene>
    <name evidence="1" type="ORF">EBO15_10240</name>
</gene>
<dbReference type="AlphaFoldDB" id="A0A3M2M6S5"/>
<name>A0A3M2M6S5_9ACTN</name>
<protein>
    <submittedName>
        <fullName evidence="1">Uncharacterized protein</fullName>
    </submittedName>
</protein>
<evidence type="ECO:0000313" key="2">
    <source>
        <dbReference type="Proteomes" id="UP000282674"/>
    </source>
</evidence>
<sequence>MTKSSSVDRIAAAVRAGQLDLARTLFERAYAAATTDNARTALLADLARTVTIPRDAILVAHMTRTTHNPVWTTYGWRCGPCHRRWVAGTGAPAVGNGYKTSKGALKGARTHADRHPGIQIITEG</sequence>
<organism evidence="1 2">
    <name type="scientific">Actinomadura harenae</name>
    <dbReference type="NCBI Taxonomy" id="2483351"/>
    <lineage>
        <taxon>Bacteria</taxon>
        <taxon>Bacillati</taxon>
        <taxon>Actinomycetota</taxon>
        <taxon>Actinomycetes</taxon>
        <taxon>Streptosporangiales</taxon>
        <taxon>Thermomonosporaceae</taxon>
        <taxon>Actinomadura</taxon>
    </lineage>
</organism>
<dbReference type="OrthoDB" id="9846018at2"/>
<proteinExistence type="predicted"/>
<comment type="caution">
    <text evidence="1">The sequence shown here is derived from an EMBL/GenBank/DDBJ whole genome shotgun (WGS) entry which is preliminary data.</text>
</comment>